<organism evidence="9 10">
    <name type="scientific">Thioalkalivibrio paradoxus ARh 1</name>
    <dbReference type="NCBI Taxonomy" id="713585"/>
    <lineage>
        <taxon>Bacteria</taxon>
        <taxon>Pseudomonadati</taxon>
        <taxon>Pseudomonadota</taxon>
        <taxon>Gammaproteobacteria</taxon>
        <taxon>Chromatiales</taxon>
        <taxon>Ectothiorhodospiraceae</taxon>
        <taxon>Thioalkalivibrio</taxon>
    </lineage>
</organism>
<dbReference type="NCBIfam" id="NF003235">
    <property type="entry name" value="PRK04196.1"/>
    <property type="match status" value="1"/>
</dbReference>
<reference evidence="9 10" key="1">
    <citation type="submission" date="2013-12" db="EMBL/GenBank/DDBJ databases">
        <authorList>
            <consortium name="DOE Joint Genome Institute"/>
            <person name="Muyzer G."/>
            <person name="Huntemann M."/>
            <person name="Han J."/>
            <person name="Chen A."/>
            <person name="Kyrpides N."/>
            <person name="Mavromatis K."/>
            <person name="Markowitz V."/>
            <person name="Palaniappan K."/>
            <person name="Ivanova N."/>
            <person name="Schaumberg A."/>
            <person name="Pati A."/>
            <person name="Liolios K."/>
            <person name="Nordberg H.P."/>
            <person name="Cantor M.N."/>
            <person name="Hua S.X."/>
            <person name="Woyke T."/>
        </authorList>
    </citation>
    <scope>NUCLEOTIDE SEQUENCE [LARGE SCALE GENOMIC DNA]</scope>
    <source>
        <strain evidence="9 10">ARh 1</strain>
    </source>
</reference>
<name>W0DS31_9GAMM</name>
<dbReference type="InterPro" id="IPR027417">
    <property type="entry name" value="P-loop_NTPase"/>
</dbReference>
<evidence type="ECO:0000256" key="1">
    <source>
        <dbReference type="ARBA" id="ARBA00008936"/>
    </source>
</evidence>
<feature type="region of interest" description="Disordered" evidence="6">
    <location>
        <begin position="460"/>
        <end position="499"/>
    </location>
</feature>
<evidence type="ECO:0000256" key="5">
    <source>
        <dbReference type="HAMAP-Rule" id="MF_00310"/>
    </source>
</evidence>
<dbReference type="GO" id="GO:0042777">
    <property type="term" value="P:proton motive force-driven plasma membrane ATP synthesis"/>
    <property type="evidence" value="ECO:0007669"/>
    <property type="project" value="UniProtKB-UniRule"/>
</dbReference>
<dbReference type="Pfam" id="PF00006">
    <property type="entry name" value="ATP-synt_ab"/>
    <property type="match status" value="1"/>
</dbReference>
<dbReference type="GO" id="GO:0005524">
    <property type="term" value="F:ATP binding"/>
    <property type="evidence" value="ECO:0007669"/>
    <property type="project" value="UniProtKB-UniRule"/>
</dbReference>
<feature type="domain" description="ATPase F1/V1/A1 complex alpha/beta subunit nucleotide-binding" evidence="7">
    <location>
        <begin position="132"/>
        <end position="350"/>
    </location>
</feature>
<sequence>MSIKEYRTAVAARGGLLVMNQTPGVAFGDRVRIEDHAGGIRNGQVIRASDDEVLILVFEGVEDLDLENTWVRFLDAPVEIPLSPELLGREFNGLGEPRDGRPPILSSLRRAVGGSAINPAARTYPREFIQTGISTIDGLNSLVRGQKLPIFTGSGLPHNRLAAQIVRQARLKNEDAAFSIVFAAMGVSYADAKFFRDAFASSGVLRNVVMFVNLADDPPVERLTLPRTALTAAEYLAYDLDRHVLVVMTDMTYYAEALREVATAKGDVPARKGYPGYLYSDLAEIYERCGRIHNRHGSITMMPVVSMPSDDITHPIPDLTGYITEGQIVLSRELDNQGIYPPVHISPSLSRLMKDGIGKDDTREDHPRVAAQLYALYARALETRNLASIIGADELSTHDRRYLSFADAFDQRFVGQGEAEDRSIEATLELAWELMSIFPKDVLTRVSEADIAKYYREVDETGSGAAGGPSSGVTTAVQSYSQPRTKRRSTSGAQPAGTD</sequence>
<protein>
    <recommendedName>
        <fullName evidence="5">V-type ATP synthase beta chain</fullName>
    </recommendedName>
    <alternativeName>
        <fullName evidence="5">V-ATPase subunit B</fullName>
    </alternativeName>
</protein>
<keyword evidence="10" id="KW-1185">Reference proteome</keyword>
<dbReference type="SUPFAM" id="SSF52540">
    <property type="entry name" value="P-loop containing nucleoside triphosphate hydrolases"/>
    <property type="match status" value="1"/>
</dbReference>
<evidence type="ECO:0000256" key="6">
    <source>
        <dbReference type="SAM" id="MobiDB-lite"/>
    </source>
</evidence>
<keyword evidence="5" id="KW-0066">ATP synthesis</keyword>
<dbReference type="InterPro" id="IPR020003">
    <property type="entry name" value="ATPase_a/bsu_AS"/>
</dbReference>
<evidence type="ECO:0000313" key="10">
    <source>
        <dbReference type="Proteomes" id="UP000005289"/>
    </source>
</evidence>
<dbReference type="RefSeq" id="WP_006746603.1">
    <property type="nucleotide sequence ID" value="NZ_CP007029.1"/>
</dbReference>
<evidence type="ECO:0000313" key="9">
    <source>
        <dbReference type="EMBL" id="AHE99783.1"/>
    </source>
</evidence>
<dbReference type="InterPro" id="IPR000194">
    <property type="entry name" value="ATPase_F1/V1/A1_a/bsu_nucl-bd"/>
</dbReference>
<dbReference type="Proteomes" id="UP000005289">
    <property type="component" value="Chromosome"/>
</dbReference>
<dbReference type="AlphaFoldDB" id="W0DS31"/>
<accession>W0DS31</accession>
<dbReference type="HAMAP" id="MF_00310">
    <property type="entry name" value="ATP_synth_B_arch"/>
    <property type="match status" value="1"/>
</dbReference>
<dbReference type="Gene3D" id="3.40.50.12240">
    <property type="match status" value="1"/>
</dbReference>
<evidence type="ECO:0000256" key="3">
    <source>
        <dbReference type="ARBA" id="ARBA00023065"/>
    </source>
</evidence>
<dbReference type="PROSITE" id="PS00152">
    <property type="entry name" value="ATPASE_ALPHA_BETA"/>
    <property type="match status" value="1"/>
</dbReference>
<dbReference type="InterPro" id="IPR055190">
    <property type="entry name" value="ATP-synt_VA_C"/>
</dbReference>
<dbReference type="HOGENOM" id="CLU_022916_0_0_6"/>
<gene>
    <name evidence="5" type="primary">atpB</name>
    <name evidence="9" type="ORF">THITH_17455</name>
</gene>
<comment type="function">
    <text evidence="4 5">Produces ATP from ADP in the presence of a proton gradient across the membrane. The V-type beta chain is a regulatory subunit.</text>
</comment>
<dbReference type="InterPro" id="IPR022879">
    <property type="entry name" value="V-ATPase_su_B/beta"/>
</dbReference>
<dbReference type="OrthoDB" id="9148544at2"/>
<dbReference type="EMBL" id="CP007029">
    <property type="protein sequence ID" value="AHE99783.1"/>
    <property type="molecule type" value="Genomic_DNA"/>
</dbReference>
<evidence type="ECO:0000259" key="8">
    <source>
        <dbReference type="Pfam" id="PF22919"/>
    </source>
</evidence>
<evidence type="ECO:0000256" key="4">
    <source>
        <dbReference type="ARBA" id="ARBA00059599"/>
    </source>
</evidence>
<dbReference type="Pfam" id="PF22919">
    <property type="entry name" value="ATP-synt_VA_C"/>
    <property type="match status" value="1"/>
</dbReference>
<comment type="similarity">
    <text evidence="1 5">Belongs to the ATPase alpha/beta chains family.</text>
</comment>
<dbReference type="KEGG" id="tti:THITH_17455"/>
<feature type="domain" description="ATP synthase A/B type C-terminal" evidence="8">
    <location>
        <begin position="355"/>
        <end position="455"/>
    </location>
</feature>
<keyword evidence="2 5" id="KW-0813">Transport</keyword>
<dbReference type="SUPFAM" id="SSF47917">
    <property type="entry name" value="C-terminal domain of alpha and beta subunits of F1 ATP synthase"/>
    <property type="match status" value="1"/>
</dbReference>
<dbReference type="GO" id="GO:0046933">
    <property type="term" value="F:proton-transporting ATP synthase activity, rotational mechanism"/>
    <property type="evidence" value="ECO:0007669"/>
    <property type="project" value="UniProtKB-UniRule"/>
</dbReference>
<dbReference type="PANTHER" id="PTHR43389:SF4">
    <property type="entry name" value="V-TYPE PROTON ATPASE SUBUNIT B"/>
    <property type="match status" value="1"/>
</dbReference>
<keyword evidence="5" id="KW-0375">Hydrogen ion transport</keyword>
<dbReference type="CDD" id="cd18112">
    <property type="entry name" value="ATP-synt_V_A-type_beta_C"/>
    <property type="match status" value="1"/>
</dbReference>
<dbReference type="CDD" id="cd01135">
    <property type="entry name" value="V_A-ATPase_B"/>
    <property type="match status" value="1"/>
</dbReference>
<dbReference type="CDD" id="cd18118">
    <property type="entry name" value="ATP-synt_V_A-type_beta_N"/>
    <property type="match status" value="1"/>
</dbReference>
<keyword evidence="3 5" id="KW-0406">Ion transport</keyword>
<evidence type="ECO:0000256" key="2">
    <source>
        <dbReference type="ARBA" id="ARBA00022448"/>
    </source>
</evidence>
<dbReference type="PANTHER" id="PTHR43389">
    <property type="entry name" value="V-TYPE PROTON ATPASE SUBUNIT B"/>
    <property type="match status" value="1"/>
</dbReference>
<dbReference type="STRING" id="713585.THITH_17455"/>
<evidence type="ECO:0000259" key="7">
    <source>
        <dbReference type="Pfam" id="PF00006"/>
    </source>
</evidence>
<proteinExistence type="inferred from homology"/>